<proteinExistence type="predicted"/>
<dbReference type="SUPFAM" id="SSF52266">
    <property type="entry name" value="SGNH hydrolase"/>
    <property type="match status" value="1"/>
</dbReference>
<dbReference type="InParanoid" id="A0A165DW65"/>
<dbReference type="EMBL" id="KV426186">
    <property type="protein sequence ID" value="KZV85502.1"/>
    <property type="molecule type" value="Genomic_DNA"/>
</dbReference>
<evidence type="ECO:0008006" key="4">
    <source>
        <dbReference type="Google" id="ProtNLM"/>
    </source>
</evidence>
<evidence type="ECO:0000313" key="3">
    <source>
        <dbReference type="Proteomes" id="UP000077266"/>
    </source>
</evidence>
<organism evidence="2 3">
    <name type="scientific">Exidia glandulosa HHB12029</name>
    <dbReference type="NCBI Taxonomy" id="1314781"/>
    <lineage>
        <taxon>Eukaryota</taxon>
        <taxon>Fungi</taxon>
        <taxon>Dikarya</taxon>
        <taxon>Basidiomycota</taxon>
        <taxon>Agaricomycotina</taxon>
        <taxon>Agaricomycetes</taxon>
        <taxon>Auriculariales</taxon>
        <taxon>Exidiaceae</taxon>
        <taxon>Exidia</taxon>
    </lineage>
</organism>
<name>A0A165DW65_EXIGL</name>
<dbReference type="InterPro" id="IPR036514">
    <property type="entry name" value="SGNH_hydro_sf"/>
</dbReference>
<evidence type="ECO:0000256" key="1">
    <source>
        <dbReference type="SAM" id="SignalP"/>
    </source>
</evidence>
<feature type="chain" id="PRO_5007856851" description="PEP-CTERM sorting domain-containing protein" evidence="1">
    <location>
        <begin position="21"/>
        <end position="279"/>
    </location>
</feature>
<keyword evidence="1" id="KW-0732">Signal</keyword>
<reference evidence="2 3" key="1">
    <citation type="journal article" date="2016" name="Mol. Biol. Evol.">
        <title>Comparative Genomics of Early-Diverging Mushroom-Forming Fungi Provides Insights into the Origins of Lignocellulose Decay Capabilities.</title>
        <authorList>
            <person name="Nagy L.G."/>
            <person name="Riley R."/>
            <person name="Tritt A."/>
            <person name="Adam C."/>
            <person name="Daum C."/>
            <person name="Floudas D."/>
            <person name="Sun H."/>
            <person name="Yadav J.S."/>
            <person name="Pangilinan J."/>
            <person name="Larsson K.H."/>
            <person name="Matsuura K."/>
            <person name="Barry K."/>
            <person name="Labutti K."/>
            <person name="Kuo R."/>
            <person name="Ohm R.A."/>
            <person name="Bhattacharya S.S."/>
            <person name="Shirouzu T."/>
            <person name="Yoshinaga Y."/>
            <person name="Martin F.M."/>
            <person name="Grigoriev I.V."/>
            <person name="Hibbett D.S."/>
        </authorList>
    </citation>
    <scope>NUCLEOTIDE SEQUENCE [LARGE SCALE GENOMIC DNA]</scope>
    <source>
        <strain evidence="2 3">HHB12029</strain>
    </source>
</reference>
<sequence length="279" mass="29216">MRLSTSTAVSLLAAATLASAQNILFVGNSFTHGNISPTVTYNAGNITDANGNGYGGIPGIFKQLTDSAGLNYAVTIEAVSGQTLQYHLENKASIIGQTKWDIVVFQEYSTLPVPASRTGNPSLFQSASKSLISLVRSKKSAVKVYLYETWARADLVYPDGTPYHNASVTVFTTDLRTSYANVGAQNSVTEVVPVGDNFLKAINNGVADLNPYDGIDAGKVNIWASDSYHPSIYGAYLSAATFFQHVTGKAATSLSVGSGTAAAGLGISSADATRLLALV</sequence>
<protein>
    <recommendedName>
        <fullName evidence="4">PEP-CTERM sorting domain-containing protein</fullName>
    </recommendedName>
</protein>
<evidence type="ECO:0000313" key="2">
    <source>
        <dbReference type="EMBL" id="KZV85502.1"/>
    </source>
</evidence>
<dbReference type="Proteomes" id="UP000077266">
    <property type="component" value="Unassembled WGS sequence"/>
</dbReference>
<feature type="signal peptide" evidence="1">
    <location>
        <begin position="1"/>
        <end position="20"/>
    </location>
</feature>
<dbReference type="AlphaFoldDB" id="A0A165DW65"/>
<gene>
    <name evidence="2" type="ORF">EXIGLDRAFT_726075</name>
</gene>
<dbReference type="Gene3D" id="3.40.50.1110">
    <property type="entry name" value="SGNH hydrolase"/>
    <property type="match status" value="1"/>
</dbReference>
<keyword evidence="3" id="KW-1185">Reference proteome</keyword>
<dbReference type="OrthoDB" id="3241615at2759"/>
<accession>A0A165DW65</accession>